<evidence type="ECO:0000313" key="1">
    <source>
        <dbReference type="EMBL" id="MBC8596008.1"/>
    </source>
</evidence>
<name>A0A926ITS5_9FIRM</name>
<evidence type="ECO:0000313" key="2">
    <source>
        <dbReference type="Proteomes" id="UP000647416"/>
    </source>
</evidence>
<dbReference type="Proteomes" id="UP000647416">
    <property type="component" value="Unassembled WGS sequence"/>
</dbReference>
<keyword evidence="2" id="KW-1185">Reference proteome</keyword>
<proteinExistence type="predicted"/>
<dbReference type="RefSeq" id="WP_262431578.1">
    <property type="nucleotide sequence ID" value="NZ_JACRTE010000003.1"/>
</dbReference>
<dbReference type="EMBL" id="JACRTE010000003">
    <property type="protein sequence ID" value="MBC8596008.1"/>
    <property type="molecule type" value="Genomic_DNA"/>
</dbReference>
<accession>A0A926ITS5</accession>
<sequence>MIEKNDFITIKESKLGKESSFTKIKVKGGCVINVKSKFNNTVDLIEALKQGVFLSIQSEQ</sequence>
<protein>
    <submittedName>
        <fullName evidence="1">Uncharacterized protein</fullName>
    </submittedName>
</protein>
<gene>
    <name evidence="1" type="ORF">H8706_03880</name>
</gene>
<reference evidence="1" key="1">
    <citation type="submission" date="2020-08" db="EMBL/GenBank/DDBJ databases">
        <title>Genome public.</title>
        <authorList>
            <person name="Liu C."/>
            <person name="Sun Q."/>
        </authorList>
    </citation>
    <scope>NUCLEOTIDE SEQUENCE</scope>
    <source>
        <strain evidence="1">NSJ-50</strain>
    </source>
</reference>
<dbReference type="AlphaFoldDB" id="A0A926ITS5"/>
<comment type="caution">
    <text evidence="1">The sequence shown here is derived from an EMBL/GenBank/DDBJ whole genome shotgun (WGS) entry which is preliminary data.</text>
</comment>
<organism evidence="1 2">
    <name type="scientific">Qingrenia yutianensis</name>
    <dbReference type="NCBI Taxonomy" id="2763676"/>
    <lineage>
        <taxon>Bacteria</taxon>
        <taxon>Bacillati</taxon>
        <taxon>Bacillota</taxon>
        <taxon>Clostridia</taxon>
        <taxon>Eubacteriales</taxon>
        <taxon>Oscillospiraceae</taxon>
        <taxon>Qingrenia</taxon>
    </lineage>
</organism>